<evidence type="ECO:0000313" key="3">
    <source>
        <dbReference type="Proteomes" id="UP000253303"/>
    </source>
</evidence>
<dbReference type="GO" id="GO:0016491">
    <property type="term" value="F:oxidoreductase activity"/>
    <property type="evidence" value="ECO:0007669"/>
    <property type="project" value="InterPro"/>
</dbReference>
<dbReference type="Proteomes" id="UP000253303">
    <property type="component" value="Unassembled WGS sequence"/>
</dbReference>
<gene>
    <name evidence="2" type="ORF">DP939_15995</name>
</gene>
<keyword evidence="3" id="KW-1185">Reference proteome</keyword>
<dbReference type="Gene3D" id="1.20.1440.240">
    <property type="match status" value="1"/>
</dbReference>
<name>A0A366LZM5_9ACTN</name>
<organism evidence="2 3">
    <name type="scientific">Spongiactinospora rosea</name>
    <dbReference type="NCBI Taxonomy" id="2248750"/>
    <lineage>
        <taxon>Bacteria</taxon>
        <taxon>Bacillati</taxon>
        <taxon>Actinomycetota</taxon>
        <taxon>Actinomycetes</taxon>
        <taxon>Streptosporangiales</taxon>
        <taxon>Streptosporangiaceae</taxon>
        <taxon>Spongiactinospora</taxon>
    </lineage>
</organism>
<evidence type="ECO:0000259" key="1">
    <source>
        <dbReference type="Pfam" id="PF01593"/>
    </source>
</evidence>
<comment type="caution">
    <text evidence="2">The sequence shown here is derived from an EMBL/GenBank/DDBJ whole genome shotgun (WGS) entry which is preliminary data.</text>
</comment>
<dbReference type="PANTHER" id="PTHR10742:SF410">
    <property type="entry name" value="LYSINE-SPECIFIC HISTONE DEMETHYLASE 2"/>
    <property type="match status" value="1"/>
</dbReference>
<dbReference type="SUPFAM" id="SSF51905">
    <property type="entry name" value="FAD/NAD(P)-binding domain"/>
    <property type="match status" value="1"/>
</dbReference>
<accession>A0A366LZM5</accession>
<dbReference type="SUPFAM" id="SSF54373">
    <property type="entry name" value="FAD-linked reductases, C-terminal domain"/>
    <property type="match status" value="1"/>
</dbReference>
<feature type="domain" description="Amine oxidase" evidence="1">
    <location>
        <begin position="76"/>
        <end position="524"/>
    </location>
</feature>
<dbReference type="Pfam" id="PF01593">
    <property type="entry name" value="Amino_oxidase"/>
    <property type="match status" value="1"/>
</dbReference>
<dbReference type="AlphaFoldDB" id="A0A366LZM5"/>
<dbReference type="Gene3D" id="3.90.660.10">
    <property type="match status" value="1"/>
</dbReference>
<sequence length="546" mass="59693">MWSCLFPVSGGFVNRDPLTRRTFVNLVGRAGGAGAAYGTLTAMGLLPVPPPYAGPPKLAQQGGGNGVKVAVIGAGISGMVAALELSAAHYEVRVFEAQDRVGGRNRTYRGGDVINETGSTQRVTWDRDPDLYFNAGPSRLPHHHKAILGYCRDLGVPLQVMVNENRHAFLHDAAAFGGRPEHARRVVNDTRGAVAELAARAIGAGLDQRLSEEDLAIVRDFVRAYGELDASYRYRGSSKAGYAEPPGGPTPGRPLEPLDLVDIAKGGMLPLAMLFGDIYEMQAPILEPTGGMDAIARAFYRRTRRFITLNAQVTQLRRLGSGARVTWRDRTTQRVRTWDADHVIVTVPLTVVGAIDTDFSPKVKAAVDVGAGGYQHAVKVAFEAKRRWWEEDYGIYGGISWTSRDITQMWYPSAGIHGRKGILLGAYFWLGGRGPVYSAMTPEQRVAVALADGEALFPGYRDLVHRPATVAWKNVPFQGGAWSAWDEDTRRDAYSVLLPPDGPYWFAGEHMSHLNSWQEGAIRATHHVLERIQERVSAQRTGSDPD</sequence>
<proteinExistence type="predicted"/>
<dbReference type="InterPro" id="IPR002937">
    <property type="entry name" value="Amino_oxidase"/>
</dbReference>
<dbReference type="Gene3D" id="3.50.50.60">
    <property type="entry name" value="FAD/NAD(P)-binding domain"/>
    <property type="match status" value="1"/>
</dbReference>
<dbReference type="InterPro" id="IPR036188">
    <property type="entry name" value="FAD/NAD-bd_sf"/>
</dbReference>
<evidence type="ECO:0000313" key="2">
    <source>
        <dbReference type="EMBL" id="RBQ19416.1"/>
    </source>
</evidence>
<dbReference type="InterPro" id="IPR050281">
    <property type="entry name" value="Flavin_monoamine_oxidase"/>
</dbReference>
<reference evidence="2 3" key="1">
    <citation type="submission" date="2018-06" db="EMBL/GenBank/DDBJ databases">
        <title>Sphaerisporangium craniellae sp. nov., isolated from a marine sponge in the South China Sea.</title>
        <authorList>
            <person name="Li L."/>
        </authorList>
    </citation>
    <scope>NUCLEOTIDE SEQUENCE [LARGE SCALE GENOMIC DNA]</scope>
    <source>
        <strain evidence="2 3">LHW63015</strain>
    </source>
</reference>
<dbReference type="PANTHER" id="PTHR10742">
    <property type="entry name" value="FLAVIN MONOAMINE OXIDASE"/>
    <property type="match status" value="1"/>
</dbReference>
<dbReference type="EMBL" id="QMEY01000005">
    <property type="protein sequence ID" value="RBQ19416.1"/>
    <property type="molecule type" value="Genomic_DNA"/>
</dbReference>
<protein>
    <recommendedName>
        <fullName evidence="1">Amine oxidase domain-containing protein</fullName>
    </recommendedName>
</protein>